<keyword evidence="2" id="KW-1185">Reference proteome</keyword>
<evidence type="ECO:0000313" key="2">
    <source>
        <dbReference type="Proteomes" id="UP001596099"/>
    </source>
</evidence>
<dbReference type="AlphaFoldDB" id="A0ABD5RQ23"/>
<evidence type="ECO:0000313" key="1">
    <source>
        <dbReference type="EMBL" id="MFC5972757.1"/>
    </source>
</evidence>
<organism evidence="1 2">
    <name type="scientific">Halomarina salina</name>
    <dbReference type="NCBI Taxonomy" id="1872699"/>
    <lineage>
        <taxon>Archaea</taxon>
        <taxon>Methanobacteriati</taxon>
        <taxon>Methanobacteriota</taxon>
        <taxon>Stenosarchaea group</taxon>
        <taxon>Halobacteria</taxon>
        <taxon>Halobacteriales</taxon>
        <taxon>Natronomonadaceae</taxon>
        <taxon>Halomarina</taxon>
    </lineage>
</organism>
<protein>
    <submittedName>
        <fullName evidence="1">DUF2150 family protein</fullName>
    </submittedName>
</protein>
<dbReference type="RefSeq" id="WP_247416534.1">
    <property type="nucleotide sequence ID" value="NZ_JALLGW010000001.1"/>
</dbReference>
<dbReference type="EMBL" id="JBHSQH010000001">
    <property type="protein sequence ID" value="MFC5972757.1"/>
    <property type="molecule type" value="Genomic_DNA"/>
</dbReference>
<dbReference type="InterPro" id="IPR014518">
    <property type="entry name" value="UCP022079"/>
</dbReference>
<name>A0ABD5RQ23_9EURY</name>
<accession>A0ABD5RQ23</accession>
<dbReference type="Proteomes" id="UP001596099">
    <property type="component" value="Unassembled WGS sequence"/>
</dbReference>
<proteinExistence type="predicted"/>
<comment type="caution">
    <text evidence="1">The sequence shown here is derived from an EMBL/GenBank/DDBJ whole genome shotgun (WGS) entry which is preliminary data.</text>
</comment>
<gene>
    <name evidence="1" type="ORF">ACFPYI_15575</name>
</gene>
<reference evidence="1 2" key="1">
    <citation type="journal article" date="2019" name="Int. J. Syst. Evol. Microbiol.">
        <title>The Global Catalogue of Microorganisms (GCM) 10K type strain sequencing project: providing services to taxonomists for standard genome sequencing and annotation.</title>
        <authorList>
            <consortium name="The Broad Institute Genomics Platform"/>
            <consortium name="The Broad Institute Genome Sequencing Center for Infectious Disease"/>
            <person name="Wu L."/>
            <person name="Ma J."/>
        </authorList>
    </citation>
    <scope>NUCLEOTIDE SEQUENCE [LARGE SCALE GENOMIC DNA]</scope>
    <source>
        <strain evidence="1 2">CGMCC 1.12543</strain>
    </source>
</reference>
<dbReference type="PIRSF" id="PIRSF022079">
    <property type="entry name" value="UCP022079"/>
    <property type="match status" value="1"/>
</dbReference>
<dbReference type="Pfam" id="PF09920">
    <property type="entry name" value="DUF2150"/>
    <property type="match status" value="1"/>
</dbReference>
<sequence>MSTPEGEFYTDERWQNWLDRLDEEGVDLEDEDSARLRLNMQDDVVIAVAKIVSAYDEGDLPQEEAMGELEDVSAIVLTEVDRFDDEDTLMLVDAVQTAMVCVFHAAQEFVAAGPADEGGIEGHVDAARAAEAEEDLDTAHVHCVKAGTLILDGEEFDMDNLEEMDYGLVAEWVNGLDSLYEAMRDPEVIEEEDE</sequence>